<feature type="compositionally biased region" description="Low complexity" evidence="2">
    <location>
        <begin position="163"/>
        <end position="173"/>
    </location>
</feature>
<dbReference type="InterPro" id="IPR008160">
    <property type="entry name" value="Collagen"/>
</dbReference>
<dbReference type="InterPro" id="IPR002486">
    <property type="entry name" value="Col_cuticle_N"/>
</dbReference>
<evidence type="ECO:0000256" key="2">
    <source>
        <dbReference type="SAM" id="MobiDB-lite"/>
    </source>
</evidence>
<dbReference type="GO" id="GO:0042302">
    <property type="term" value="F:structural constituent of cuticle"/>
    <property type="evidence" value="ECO:0007669"/>
    <property type="project" value="InterPro"/>
</dbReference>
<dbReference type="AlphaFoldDB" id="A0AAV5TKF1"/>
<gene>
    <name evidence="4" type="ORF">PENTCL1PPCAC_17030</name>
</gene>
<dbReference type="SMART" id="SM01088">
    <property type="entry name" value="Col_cuticle_N"/>
    <property type="match status" value="1"/>
</dbReference>
<name>A0AAV5TKF1_9BILA</name>
<organism evidence="4 5">
    <name type="scientific">Pristionchus entomophagus</name>
    <dbReference type="NCBI Taxonomy" id="358040"/>
    <lineage>
        <taxon>Eukaryota</taxon>
        <taxon>Metazoa</taxon>
        <taxon>Ecdysozoa</taxon>
        <taxon>Nematoda</taxon>
        <taxon>Chromadorea</taxon>
        <taxon>Rhabditida</taxon>
        <taxon>Rhabditina</taxon>
        <taxon>Diplogasteromorpha</taxon>
        <taxon>Diplogasteroidea</taxon>
        <taxon>Neodiplogasteridae</taxon>
        <taxon>Pristionchus</taxon>
    </lineage>
</organism>
<dbReference type="EMBL" id="BTSX01000004">
    <property type="protein sequence ID" value="GMS94855.1"/>
    <property type="molecule type" value="Genomic_DNA"/>
</dbReference>
<evidence type="ECO:0000313" key="5">
    <source>
        <dbReference type="Proteomes" id="UP001432027"/>
    </source>
</evidence>
<keyword evidence="5" id="KW-1185">Reference proteome</keyword>
<feature type="domain" description="Nematode cuticle collagen N-terminal" evidence="3">
    <location>
        <begin position="11"/>
        <end position="61"/>
    </location>
</feature>
<dbReference type="PANTHER" id="PTHR24637">
    <property type="entry name" value="COLLAGEN"/>
    <property type="match status" value="1"/>
</dbReference>
<accession>A0AAV5TKF1</accession>
<dbReference type="Proteomes" id="UP001432027">
    <property type="component" value="Unassembled WGS sequence"/>
</dbReference>
<dbReference type="PANTHER" id="PTHR24637:SF236">
    <property type="entry name" value="NEMATODE CUTICLE COLLAGEN N-TERMINAL DOMAIN-CONTAINING PROTEIN"/>
    <property type="match status" value="1"/>
</dbReference>
<feature type="non-terminal residue" evidence="4">
    <location>
        <position position="1"/>
    </location>
</feature>
<reference evidence="4" key="1">
    <citation type="submission" date="2023-10" db="EMBL/GenBank/DDBJ databases">
        <title>Genome assembly of Pristionchus species.</title>
        <authorList>
            <person name="Yoshida K."/>
            <person name="Sommer R.J."/>
        </authorList>
    </citation>
    <scope>NUCLEOTIDE SEQUENCE</scope>
    <source>
        <strain evidence="4">RS0144</strain>
    </source>
</reference>
<keyword evidence="1" id="KW-0677">Repeat</keyword>
<feature type="compositionally biased region" description="Gly residues" evidence="2">
    <location>
        <begin position="177"/>
        <end position="189"/>
    </location>
</feature>
<feature type="non-terminal residue" evidence="4">
    <location>
        <position position="197"/>
    </location>
</feature>
<feature type="region of interest" description="Disordered" evidence="2">
    <location>
        <begin position="106"/>
        <end position="134"/>
    </location>
</feature>
<dbReference type="Pfam" id="PF01391">
    <property type="entry name" value="Collagen"/>
    <property type="match status" value="1"/>
</dbReference>
<sequence>VRMGDRTTMAVCLSIFISFSAVLFAGLASVCIIDDVSDFYDEAMREMSEFQKLTDDAWVEVLPMAQSGPAVKESRRVANPSIASLFRTKRQVELPSQCNCNIHQNSCPPGPPGDRGYDGAPGANGEPGAAGPNGVDGPAGVMTYSTPRDCIVCPAGPVGPQGSPGNPGAAGLPGMPGPKGEGTYAGRGQPGPPGPPG</sequence>
<protein>
    <recommendedName>
        <fullName evidence="3">Nematode cuticle collagen N-terminal domain-containing protein</fullName>
    </recommendedName>
</protein>
<dbReference type="Pfam" id="PF01484">
    <property type="entry name" value="Col_cuticle_N"/>
    <property type="match status" value="1"/>
</dbReference>
<proteinExistence type="predicted"/>
<feature type="compositionally biased region" description="Low complexity" evidence="2">
    <location>
        <begin position="118"/>
        <end position="133"/>
    </location>
</feature>
<comment type="caution">
    <text evidence="4">The sequence shown here is derived from an EMBL/GenBank/DDBJ whole genome shotgun (WGS) entry which is preliminary data.</text>
</comment>
<evidence type="ECO:0000313" key="4">
    <source>
        <dbReference type="EMBL" id="GMS94855.1"/>
    </source>
</evidence>
<feature type="region of interest" description="Disordered" evidence="2">
    <location>
        <begin position="155"/>
        <end position="197"/>
    </location>
</feature>
<evidence type="ECO:0000256" key="1">
    <source>
        <dbReference type="ARBA" id="ARBA00022737"/>
    </source>
</evidence>
<evidence type="ECO:0000259" key="3">
    <source>
        <dbReference type="SMART" id="SM01088"/>
    </source>
</evidence>